<dbReference type="GO" id="GO:0016020">
    <property type="term" value="C:membrane"/>
    <property type="evidence" value="ECO:0007669"/>
    <property type="project" value="UniProtKB-SubCell"/>
</dbReference>
<protein>
    <submittedName>
        <fullName evidence="5">Uncharacterized protein</fullName>
    </submittedName>
</protein>
<keyword evidence="6" id="KW-1185">Reference proteome</keyword>
<keyword evidence="3" id="KW-1133">Transmembrane helix</keyword>
<evidence type="ECO:0000313" key="6">
    <source>
        <dbReference type="Proteomes" id="UP001152795"/>
    </source>
</evidence>
<comment type="caution">
    <text evidence="5">The sequence shown here is derived from an EMBL/GenBank/DDBJ whole genome shotgun (WGS) entry which is preliminary data.</text>
</comment>
<evidence type="ECO:0000313" key="5">
    <source>
        <dbReference type="EMBL" id="CAB3982016.1"/>
    </source>
</evidence>
<dbReference type="PANTHER" id="PTHR12489">
    <property type="entry name" value="LIPOMA HMGIC FUSION PARTNER-LIKE PROTEIN"/>
    <property type="match status" value="1"/>
</dbReference>
<keyword evidence="4" id="KW-0472">Membrane</keyword>
<dbReference type="OrthoDB" id="5873721at2759"/>
<gene>
    <name evidence="5" type="ORF">PACLA_8A048028</name>
</gene>
<sequence>MHSLTTVGVIWSMLSFIVAILCSSGFYLPYWLEGEIMNVTVHLGVFRRCNYLARKSFTTTYYVREECGRYKRFNDIPSTAWQGSTIMLGIACGILVLISLISLLAICVQDIITKHTARVCGCFQTLAAICLVASCVIFPFGWDCVEVRQACGENAKKYELGNCTVGWAAFLVAVGTVATLVCSCLSVKAGKSDRMKASDYDARYDTMPLRANGNHL</sequence>
<accession>A0A6S7G1G0</accession>
<dbReference type="Gene3D" id="1.20.140.150">
    <property type="match status" value="1"/>
</dbReference>
<proteinExistence type="predicted"/>
<comment type="subcellular location">
    <subcellularLocation>
        <location evidence="1">Membrane</location>
        <topology evidence="1">Multi-pass membrane protein</topology>
    </subcellularLocation>
</comment>
<evidence type="ECO:0000256" key="1">
    <source>
        <dbReference type="ARBA" id="ARBA00004141"/>
    </source>
</evidence>
<dbReference type="PANTHER" id="PTHR12489:SF16">
    <property type="entry name" value="LHFPL TETRASPAN SUBFAMILY MEMBER 6 PROTEIN-RELATED"/>
    <property type="match status" value="1"/>
</dbReference>
<keyword evidence="2" id="KW-0812">Transmembrane</keyword>
<dbReference type="EMBL" id="CACRXK020000454">
    <property type="protein sequence ID" value="CAB3982016.1"/>
    <property type="molecule type" value="Genomic_DNA"/>
</dbReference>
<evidence type="ECO:0000256" key="4">
    <source>
        <dbReference type="ARBA" id="ARBA00023136"/>
    </source>
</evidence>
<dbReference type="InterPro" id="IPR019372">
    <property type="entry name" value="LHFPL"/>
</dbReference>
<reference evidence="5" key="1">
    <citation type="submission" date="2020-04" db="EMBL/GenBank/DDBJ databases">
        <authorList>
            <person name="Alioto T."/>
            <person name="Alioto T."/>
            <person name="Gomez Garrido J."/>
        </authorList>
    </citation>
    <scope>NUCLEOTIDE SEQUENCE</scope>
    <source>
        <strain evidence="5">A484AB</strain>
    </source>
</reference>
<evidence type="ECO:0000256" key="2">
    <source>
        <dbReference type="ARBA" id="ARBA00022692"/>
    </source>
</evidence>
<organism evidence="5 6">
    <name type="scientific">Paramuricea clavata</name>
    <name type="common">Red gorgonian</name>
    <name type="synonym">Violescent sea-whip</name>
    <dbReference type="NCBI Taxonomy" id="317549"/>
    <lineage>
        <taxon>Eukaryota</taxon>
        <taxon>Metazoa</taxon>
        <taxon>Cnidaria</taxon>
        <taxon>Anthozoa</taxon>
        <taxon>Octocorallia</taxon>
        <taxon>Malacalcyonacea</taxon>
        <taxon>Plexauridae</taxon>
        <taxon>Paramuricea</taxon>
    </lineage>
</organism>
<name>A0A6S7G1G0_PARCT</name>
<dbReference type="Pfam" id="PF10242">
    <property type="entry name" value="L_HMGIC_fpl"/>
    <property type="match status" value="1"/>
</dbReference>
<dbReference type="AlphaFoldDB" id="A0A6S7G1G0"/>
<dbReference type="Proteomes" id="UP001152795">
    <property type="component" value="Unassembled WGS sequence"/>
</dbReference>
<evidence type="ECO:0000256" key="3">
    <source>
        <dbReference type="ARBA" id="ARBA00022989"/>
    </source>
</evidence>